<evidence type="ECO:0000313" key="3">
    <source>
        <dbReference type="Proteomes" id="UP000655443"/>
    </source>
</evidence>
<reference evidence="2" key="2">
    <citation type="submission" date="2020-09" db="EMBL/GenBank/DDBJ databases">
        <authorList>
            <person name="Sun Q."/>
            <person name="Ohkuma M."/>
        </authorList>
    </citation>
    <scope>NUCLEOTIDE SEQUENCE</scope>
    <source>
        <strain evidence="2">JCM 4714</strain>
    </source>
</reference>
<reference evidence="2" key="1">
    <citation type="journal article" date="2014" name="Int. J. Syst. Evol. Microbiol.">
        <title>Complete genome sequence of Corynebacterium casei LMG S-19264T (=DSM 44701T), isolated from a smear-ripened cheese.</title>
        <authorList>
            <consortium name="US DOE Joint Genome Institute (JGI-PGF)"/>
            <person name="Walter F."/>
            <person name="Albersmeier A."/>
            <person name="Kalinowski J."/>
            <person name="Ruckert C."/>
        </authorList>
    </citation>
    <scope>NUCLEOTIDE SEQUENCE</scope>
    <source>
        <strain evidence="2">JCM 4714</strain>
    </source>
</reference>
<dbReference type="Proteomes" id="UP000655443">
    <property type="component" value="Unassembled WGS sequence"/>
</dbReference>
<organism evidence="2 3">
    <name type="scientific">Streptomyces alanosinicus</name>
    <dbReference type="NCBI Taxonomy" id="68171"/>
    <lineage>
        <taxon>Bacteria</taxon>
        <taxon>Bacillati</taxon>
        <taxon>Actinomycetota</taxon>
        <taxon>Actinomycetes</taxon>
        <taxon>Kitasatosporales</taxon>
        <taxon>Streptomycetaceae</taxon>
        <taxon>Streptomyces</taxon>
    </lineage>
</organism>
<evidence type="ECO:0000256" key="1">
    <source>
        <dbReference type="SAM" id="MobiDB-lite"/>
    </source>
</evidence>
<dbReference type="AlphaFoldDB" id="A0A919D5A5"/>
<feature type="region of interest" description="Disordered" evidence="1">
    <location>
        <begin position="106"/>
        <end position="145"/>
    </location>
</feature>
<accession>A0A919D5A5</accession>
<dbReference type="EMBL" id="BMVG01000017">
    <property type="protein sequence ID" value="GHE08510.1"/>
    <property type="molecule type" value="Genomic_DNA"/>
</dbReference>
<gene>
    <name evidence="2" type="ORF">GCM10010339_57450</name>
</gene>
<proteinExistence type="predicted"/>
<keyword evidence="3" id="KW-1185">Reference proteome</keyword>
<evidence type="ECO:0000313" key="2">
    <source>
        <dbReference type="EMBL" id="GHE08510.1"/>
    </source>
</evidence>
<sequence length="145" mass="15355">MSVASAPGRAWLSEQDCDLDAFRALIERTTHLADYPHAASVAENVLVYEAERLRAAHDRDAVRAEPVRAFADGPGIVVVRGAFPDLSVVDRVTSVFEALIAERRGSGATPGARPRRRTCRGGRCARSGAPGGCGRGCGPVRNGES</sequence>
<comment type="caution">
    <text evidence="2">The sequence shown here is derived from an EMBL/GenBank/DDBJ whole genome shotgun (WGS) entry which is preliminary data.</text>
</comment>
<name>A0A919D5A5_9ACTN</name>
<protein>
    <submittedName>
        <fullName evidence="2">Uncharacterized protein</fullName>
    </submittedName>
</protein>